<feature type="transmembrane region" description="Helical" evidence="7">
    <location>
        <begin position="15"/>
        <end position="36"/>
    </location>
</feature>
<evidence type="ECO:0000256" key="2">
    <source>
        <dbReference type="ARBA" id="ARBA00007863"/>
    </source>
</evidence>
<proteinExistence type="inferred from homology"/>
<dbReference type="SUPFAM" id="SSF103481">
    <property type="entry name" value="Multidrug resistance efflux transporter EmrE"/>
    <property type="match status" value="2"/>
</dbReference>
<feature type="transmembrane region" description="Helical" evidence="7">
    <location>
        <begin position="186"/>
        <end position="205"/>
    </location>
</feature>
<dbReference type="InterPro" id="IPR052221">
    <property type="entry name" value="SLC35F_Transporter"/>
</dbReference>
<comment type="subcellular location">
    <subcellularLocation>
        <location evidence="1">Membrane</location>
        <topology evidence="1">Multi-pass membrane protein</topology>
    </subcellularLocation>
</comment>
<reference evidence="8" key="2">
    <citation type="journal article" date="2007" name="Science">
        <title>Draft genome sequence of the sexually transmitted pathogen Trichomonas vaginalis.</title>
        <authorList>
            <person name="Carlton J.M."/>
            <person name="Hirt R.P."/>
            <person name="Silva J.C."/>
            <person name="Delcher A.L."/>
            <person name="Schatz M."/>
            <person name="Zhao Q."/>
            <person name="Wortman J.R."/>
            <person name="Bidwell S.L."/>
            <person name="Alsmark U.C.M."/>
            <person name="Besteiro S."/>
            <person name="Sicheritz-Ponten T."/>
            <person name="Noel C.J."/>
            <person name="Dacks J.B."/>
            <person name="Foster P.G."/>
            <person name="Simillion C."/>
            <person name="Van de Peer Y."/>
            <person name="Miranda-Saavedra D."/>
            <person name="Barton G.J."/>
            <person name="Westrop G.D."/>
            <person name="Mueller S."/>
            <person name="Dessi D."/>
            <person name="Fiori P.L."/>
            <person name="Ren Q."/>
            <person name="Paulsen I."/>
            <person name="Zhang H."/>
            <person name="Bastida-Corcuera F.D."/>
            <person name="Simoes-Barbosa A."/>
            <person name="Brown M.T."/>
            <person name="Hayes R.D."/>
            <person name="Mukherjee M."/>
            <person name="Okumura C.Y."/>
            <person name="Schneider R."/>
            <person name="Smith A.J."/>
            <person name="Vanacova S."/>
            <person name="Villalvazo M."/>
            <person name="Haas B.J."/>
            <person name="Pertea M."/>
            <person name="Feldblyum T.V."/>
            <person name="Utterback T.R."/>
            <person name="Shu C.L."/>
            <person name="Osoegawa K."/>
            <person name="de Jong P.J."/>
            <person name="Hrdy I."/>
            <person name="Horvathova L."/>
            <person name="Zubacova Z."/>
            <person name="Dolezal P."/>
            <person name="Malik S.B."/>
            <person name="Logsdon J.M. Jr."/>
            <person name="Henze K."/>
            <person name="Gupta A."/>
            <person name="Wang C.C."/>
            <person name="Dunne R.L."/>
            <person name="Upcroft J.A."/>
            <person name="Upcroft P."/>
            <person name="White O."/>
            <person name="Salzberg S.L."/>
            <person name="Tang P."/>
            <person name="Chiu C.-H."/>
            <person name="Lee Y.-S."/>
            <person name="Embley T.M."/>
            <person name="Coombs G.H."/>
            <person name="Mottram J.C."/>
            <person name="Tachezy J."/>
            <person name="Fraser-Liggett C.M."/>
            <person name="Johnson P.J."/>
        </authorList>
    </citation>
    <scope>NUCLEOTIDE SEQUENCE [LARGE SCALE GENOMIC DNA]</scope>
    <source>
        <strain evidence="8">G3</strain>
    </source>
</reference>
<dbReference type="STRING" id="5722.A2FHJ5"/>
<dbReference type="GO" id="GO:0016020">
    <property type="term" value="C:membrane"/>
    <property type="evidence" value="ECO:0007669"/>
    <property type="project" value="UniProtKB-SubCell"/>
</dbReference>
<feature type="transmembrane region" description="Helical" evidence="7">
    <location>
        <begin position="73"/>
        <end position="95"/>
    </location>
</feature>
<feature type="transmembrane region" description="Helical" evidence="7">
    <location>
        <begin position="249"/>
        <end position="268"/>
    </location>
</feature>
<evidence type="ECO:0000313" key="8">
    <source>
        <dbReference type="EMBL" id="EAX95630.1"/>
    </source>
</evidence>
<evidence type="ECO:0000256" key="7">
    <source>
        <dbReference type="SAM" id="Phobius"/>
    </source>
</evidence>
<evidence type="ECO:0000256" key="6">
    <source>
        <dbReference type="ARBA" id="ARBA00023136"/>
    </source>
</evidence>
<evidence type="ECO:0000313" key="9">
    <source>
        <dbReference type="Proteomes" id="UP000001542"/>
    </source>
</evidence>
<dbReference type="FunCoup" id="A2FHJ5">
    <property type="interactions" value="160"/>
</dbReference>
<dbReference type="VEuPathDB" id="TrichDB:TVAG_047280"/>
<feature type="transmembrane region" description="Helical" evidence="7">
    <location>
        <begin position="274"/>
        <end position="294"/>
    </location>
</feature>
<feature type="transmembrane region" description="Helical" evidence="7">
    <location>
        <begin position="158"/>
        <end position="179"/>
    </location>
</feature>
<gene>
    <name evidence="8" type="ORF">TVAG_047280</name>
</gene>
<dbReference type="OrthoDB" id="429955at2759"/>
<name>A2FHJ5_TRIV3</name>
<evidence type="ECO:0000256" key="3">
    <source>
        <dbReference type="ARBA" id="ARBA00022448"/>
    </source>
</evidence>
<keyword evidence="5 7" id="KW-1133">Transmembrane helix</keyword>
<dbReference type="InterPro" id="IPR009262">
    <property type="entry name" value="SLC35_F1/F2/F6"/>
</dbReference>
<feature type="transmembrane region" description="Helical" evidence="7">
    <location>
        <begin position="130"/>
        <end position="146"/>
    </location>
</feature>
<dbReference type="SMR" id="A2FHJ5"/>
<organism evidence="8 9">
    <name type="scientific">Trichomonas vaginalis (strain ATCC PRA-98 / G3)</name>
    <dbReference type="NCBI Taxonomy" id="412133"/>
    <lineage>
        <taxon>Eukaryota</taxon>
        <taxon>Metamonada</taxon>
        <taxon>Parabasalia</taxon>
        <taxon>Trichomonadida</taxon>
        <taxon>Trichomonadidae</taxon>
        <taxon>Trichomonas</taxon>
    </lineage>
</organism>
<dbReference type="Pfam" id="PF06027">
    <property type="entry name" value="SLC35F"/>
    <property type="match status" value="1"/>
</dbReference>
<dbReference type="AlphaFoldDB" id="A2FHJ5"/>
<dbReference type="InterPro" id="IPR037185">
    <property type="entry name" value="EmrE-like"/>
</dbReference>
<evidence type="ECO:0000256" key="4">
    <source>
        <dbReference type="ARBA" id="ARBA00022692"/>
    </source>
</evidence>
<comment type="similarity">
    <text evidence="2">Belongs to the SLC35F solute transporter family.</text>
</comment>
<feature type="transmembrane region" description="Helical" evidence="7">
    <location>
        <begin position="101"/>
        <end position="121"/>
    </location>
</feature>
<sequence>MGISTCLYKMMEKKWFVMIMWQVCAIMNVSGASFVTLMNNLNGRTMPFFQLALTYTTLLLVHFKFAPKTSMPWIKYFIVSVLNFGGDVTAIYAYTMTSLSSSMLLVTTVIFWVAPISYFFLKRDISWQQVLSIFIGVTGIVLVFVADGIGDTHWQGNVLALASAFCYAIANILQEVLVFENTISTFLFRFSLCTAPVATIVTGSVEWKQIYTYHWSWQIICLLIGYVIILSLYYSLVPFVLQHSSATEMNISFLSNNFYSLALSILFFGQKASWLYLIGFICIPIAIIIFCVWAPEEKYRNAGPQYSDNPHYEFSQKYIDNTKLVN</sequence>
<dbReference type="EMBL" id="DS113796">
    <property type="protein sequence ID" value="EAX95630.1"/>
    <property type="molecule type" value="Genomic_DNA"/>
</dbReference>
<keyword evidence="9" id="KW-1185">Reference proteome</keyword>
<accession>A2FHJ5</accession>
<dbReference type="KEGG" id="tva:4753387"/>
<keyword evidence="3" id="KW-0813">Transport</keyword>
<dbReference type="OMA" id="FQFICFG"/>
<dbReference type="GO" id="GO:0022857">
    <property type="term" value="F:transmembrane transporter activity"/>
    <property type="evidence" value="ECO:0007669"/>
    <property type="project" value="InterPro"/>
</dbReference>
<dbReference type="VEuPathDB" id="TrichDB:TVAGG3_0954280"/>
<evidence type="ECO:0000256" key="1">
    <source>
        <dbReference type="ARBA" id="ARBA00004141"/>
    </source>
</evidence>
<feature type="transmembrane region" description="Helical" evidence="7">
    <location>
        <begin position="48"/>
        <end position="66"/>
    </location>
</feature>
<dbReference type="eggNOG" id="KOG2766">
    <property type="taxonomic scope" value="Eukaryota"/>
</dbReference>
<reference evidence="8" key="1">
    <citation type="submission" date="2006-10" db="EMBL/GenBank/DDBJ databases">
        <authorList>
            <person name="Amadeo P."/>
            <person name="Zhao Q."/>
            <person name="Wortman J."/>
            <person name="Fraser-Liggett C."/>
            <person name="Carlton J."/>
        </authorList>
    </citation>
    <scope>NUCLEOTIDE SEQUENCE</scope>
    <source>
        <strain evidence="8">G3</strain>
    </source>
</reference>
<protein>
    <submittedName>
        <fullName evidence="8">Integral membrane protein, putative</fullName>
    </submittedName>
</protein>
<evidence type="ECO:0000256" key="5">
    <source>
        <dbReference type="ARBA" id="ARBA00022989"/>
    </source>
</evidence>
<keyword evidence="6 7" id="KW-0472">Membrane</keyword>
<feature type="transmembrane region" description="Helical" evidence="7">
    <location>
        <begin position="217"/>
        <end position="237"/>
    </location>
</feature>
<dbReference type="RefSeq" id="XP_001308560.1">
    <property type="nucleotide sequence ID" value="XM_001308559.1"/>
</dbReference>
<dbReference type="PANTHER" id="PTHR14233">
    <property type="entry name" value="DUF914-RELATED"/>
    <property type="match status" value="1"/>
</dbReference>
<dbReference type="PANTHER" id="PTHR14233:SF4">
    <property type="entry name" value="SOLUTE CARRIER FAMILY 35 MEMBER F2"/>
    <property type="match status" value="1"/>
</dbReference>
<dbReference type="InParanoid" id="A2FHJ5"/>
<keyword evidence="4 7" id="KW-0812">Transmembrane</keyword>
<dbReference type="Proteomes" id="UP000001542">
    <property type="component" value="Unassembled WGS sequence"/>
</dbReference>